<proteinExistence type="predicted"/>
<sequence>MLSDKIQKKCDGLFIFTTNKRNIHRIYIVLVELKGTDIYTAFQQLESVNNCCEYKKIIEHFNSKRLKVIEKSFIVTNAKVSPRLQQDKLEKSFGIKVDIRTSAQTKAKALNLRKYLNLL</sequence>
<comment type="caution">
    <text evidence="1">The sequence shown here is derived from an EMBL/GenBank/DDBJ whole genome shotgun (WGS) entry which is preliminary data.</text>
</comment>
<evidence type="ECO:0000313" key="2">
    <source>
        <dbReference type="Proteomes" id="UP000035054"/>
    </source>
</evidence>
<dbReference type="Proteomes" id="UP000035054">
    <property type="component" value="Unassembled WGS sequence"/>
</dbReference>
<organism evidence="1 2">
    <name type="scientific">Candidatus Synechococcus spongiarum 142</name>
    <dbReference type="NCBI Taxonomy" id="1608213"/>
    <lineage>
        <taxon>Bacteria</taxon>
        <taxon>Bacillati</taxon>
        <taxon>Cyanobacteriota</taxon>
        <taxon>Cyanophyceae</taxon>
        <taxon>Synechococcales</taxon>
        <taxon>Synechococcaceae</taxon>
        <taxon>Synechococcus</taxon>
    </lineage>
</organism>
<accession>A0A6N3XBP7</accession>
<dbReference type="EMBL" id="JXUO01000113">
    <property type="protein sequence ID" value="KKZ14868.1"/>
    <property type="molecule type" value="Genomic_DNA"/>
</dbReference>
<evidence type="ECO:0000313" key="1">
    <source>
        <dbReference type="EMBL" id="KKZ14868.1"/>
    </source>
</evidence>
<name>A0A6N3XBP7_9SYNE</name>
<gene>
    <name evidence="1" type="ORF">TH68_03500</name>
</gene>
<dbReference type="AlphaFoldDB" id="A0A6N3XBP7"/>
<protein>
    <submittedName>
        <fullName evidence="1">Uncharacterized protein</fullName>
    </submittedName>
</protein>
<reference evidence="1 2" key="1">
    <citation type="submission" date="2015-01" db="EMBL/GenBank/DDBJ databases">
        <title>Lifestyle Evolution in Cyanobacterial Symbionts of Sponges.</title>
        <authorList>
            <person name="Burgsdorf I."/>
            <person name="Slaby B.M."/>
            <person name="Handley K.M."/>
            <person name="Haber M."/>
            <person name="Blom J."/>
            <person name="Marshall C.W."/>
            <person name="Gilbert J.A."/>
            <person name="Hentschel U."/>
            <person name="Steindler L."/>
        </authorList>
    </citation>
    <scope>NUCLEOTIDE SEQUENCE [LARGE SCALE GENOMIC DNA]</scope>
    <source>
        <strain evidence="1">142</strain>
    </source>
</reference>